<dbReference type="InterPro" id="IPR002716">
    <property type="entry name" value="PIN_dom"/>
</dbReference>
<dbReference type="SUPFAM" id="SSF88723">
    <property type="entry name" value="PIN domain-like"/>
    <property type="match status" value="1"/>
</dbReference>
<protein>
    <submittedName>
        <fullName evidence="2">Putative toxin-antitoxin system toxin component, PIN family</fullName>
    </submittedName>
</protein>
<gene>
    <name evidence="2" type="ORF">EWV81_23100</name>
</gene>
<dbReference type="NCBIfam" id="TIGR00305">
    <property type="entry name" value="putative toxin-antitoxin system toxin component, PIN family"/>
    <property type="match status" value="1"/>
</dbReference>
<evidence type="ECO:0000313" key="2">
    <source>
        <dbReference type="EMBL" id="TRU19916.1"/>
    </source>
</evidence>
<dbReference type="AlphaFoldDB" id="A0A552DCF5"/>
<dbReference type="PANTHER" id="PTHR34610:SF3">
    <property type="entry name" value="SSL7007 PROTEIN"/>
    <property type="match status" value="1"/>
</dbReference>
<name>A0A552DCF5_MICAE</name>
<dbReference type="Gene3D" id="3.40.50.1010">
    <property type="entry name" value="5'-nuclease"/>
    <property type="match status" value="1"/>
</dbReference>
<comment type="caution">
    <text evidence="2">The sequence shown here is derived from an EMBL/GenBank/DDBJ whole genome shotgun (WGS) entry which is preliminary data.</text>
</comment>
<feature type="domain" description="PIN" evidence="1">
    <location>
        <begin position="14"/>
        <end position="119"/>
    </location>
</feature>
<accession>A0A552DCF5</accession>
<proteinExistence type="predicted"/>
<reference evidence="2 3" key="1">
    <citation type="submission" date="2019-01" db="EMBL/GenBank/DDBJ databases">
        <title>Coherence of Microcystis species and biogeography revealed through population genomics.</title>
        <authorList>
            <person name="Perez-Carrascal O.M."/>
            <person name="Terrat Y."/>
            <person name="Giani A."/>
            <person name="Fortin N."/>
            <person name="Tromas N."/>
            <person name="Shapiro B.J."/>
        </authorList>
    </citation>
    <scope>NUCLEOTIDE SEQUENCE [LARGE SCALE GENOMIC DNA]</scope>
    <source>
        <strain evidence="2">Ma_SC_T_19800800_S464</strain>
    </source>
</reference>
<evidence type="ECO:0000313" key="3">
    <source>
        <dbReference type="Proteomes" id="UP000319313"/>
    </source>
</evidence>
<dbReference type="PANTHER" id="PTHR34610">
    <property type="entry name" value="SSL7007 PROTEIN"/>
    <property type="match status" value="1"/>
</dbReference>
<evidence type="ECO:0000259" key="1">
    <source>
        <dbReference type="Pfam" id="PF13470"/>
    </source>
</evidence>
<organism evidence="2 3">
    <name type="scientific">Microcystis aeruginosa Ma_SC_T_19800800_S464</name>
    <dbReference type="NCBI Taxonomy" id="2486257"/>
    <lineage>
        <taxon>Bacteria</taxon>
        <taxon>Bacillati</taxon>
        <taxon>Cyanobacteriota</taxon>
        <taxon>Cyanophyceae</taxon>
        <taxon>Oscillatoriophycideae</taxon>
        <taxon>Chroococcales</taxon>
        <taxon>Microcystaceae</taxon>
        <taxon>Microcystis</taxon>
    </lineage>
</organism>
<dbReference type="InterPro" id="IPR002850">
    <property type="entry name" value="PIN_toxin-like"/>
</dbReference>
<sequence>MKSFTKNSGLCSFFDTNVLISAGLSKNSPPFSCLLLAKTGSVSSVTCQEILDELTEKLQQKFQISERGLREYIAEIRQFSSVVTIARQLRAVPNDPDDDMIIECAIAGKATHIITGDKHLLSLVQYQNIEIVKAKDFLDFLDKNNNHEL</sequence>
<dbReference type="InterPro" id="IPR029060">
    <property type="entry name" value="PIN-like_dom_sf"/>
</dbReference>
<dbReference type="EMBL" id="SFBL01000231">
    <property type="protein sequence ID" value="TRU19916.1"/>
    <property type="molecule type" value="Genomic_DNA"/>
</dbReference>
<dbReference type="Pfam" id="PF13470">
    <property type="entry name" value="PIN_3"/>
    <property type="match status" value="1"/>
</dbReference>
<dbReference type="Proteomes" id="UP000319313">
    <property type="component" value="Unassembled WGS sequence"/>
</dbReference>